<dbReference type="PROSITE" id="PS50878">
    <property type="entry name" value="RT_POL"/>
    <property type="match status" value="1"/>
</dbReference>
<dbReference type="OMA" id="DYCRINE"/>
<name>L1I4L4_GUITC</name>
<dbReference type="PANTHER" id="PTHR37984">
    <property type="entry name" value="PROTEIN CBG26694"/>
    <property type="match status" value="1"/>
</dbReference>
<organism evidence="2">
    <name type="scientific">Guillardia theta (strain CCMP2712)</name>
    <name type="common">Cryptophyte</name>
    <dbReference type="NCBI Taxonomy" id="905079"/>
    <lineage>
        <taxon>Eukaryota</taxon>
        <taxon>Cryptophyceae</taxon>
        <taxon>Pyrenomonadales</taxon>
        <taxon>Geminigeraceae</taxon>
        <taxon>Guillardia</taxon>
    </lineage>
</organism>
<evidence type="ECO:0000313" key="4">
    <source>
        <dbReference type="Proteomes" id="UP000011087"/>
    </source>
</evidence>
<dbReference type="Pfam" id="PF00078">
    <property type="entry name" value="RVT_1"/>
    <property type="match status" value="1"/>
</dbReference>
<dbReference type="PANTHER" id="PTHR37984:SF5">
    <property type="entry name" value="PROTEIN NYNRIN-LIKE"/>
    <property type="match status" value="1"/>
</dbReference>
<reference evidence="2 4" key="1">
    <citation type="journal article" date="2012" name="Nature">
        <title>Algal genomes reveal evolutionary mosaicism and the fate of nucleomorphs.</title>
        <authorList>
            <consortium name="DOE Joint Genome Institute"/>
            <person name="Curtis B.A."/>
            <person name="Tanifuji G."/>
            <person name="Burki F."/>
            <person name="Gruber A."/>
            <person name="Irimia M."/>
            <person name="Maruyama S."/>
            <person name="Arias M.C."/>
            <person name="Ball S.G."/>
            <person name="Gile G.H."/>
            <person name="Hirakawa Y."/>
            <person name="Hopkins J.F."/>
            <person name="Kuo A."/>
            <person name="Rensing S.A."/>
            <person name="Schmutz J."/>
            <person name="Symeonidi A."/>
            <person name="Elias M."/>
            <person name="Eveleigh R.J."/>
            <person name="Herman E.K."/>
            <person name="Klute M.J."/>
            <person name="Nakayama T."/>
            <person name="Obornik M."/>
            <person name="Reyes-Prieto A."/>
            <person name="Armbrust E.V."/>
            <person name="Aves S.J."/>
            <person name="Beiko R.G."/>
            <person name="Coutinho P."/>
            <person name="Dacks J.B."/>
            <person name="Durnford D.G."/>
            <person name="Fast N.M."/>
            <person name="Green B.R."/>
            <person name="Grisdale C.J."/>
            <person name="Hempel F."/>
            <person name="Henrissat B."/>
            <person name="Hoppner M.P."/>
            <person name="Ishida K."/>
            <person name="Kim E."/>
            <person name="Koreny L."/>
            <person name="Kroth P.G."/>
            <person name="Liu Y."/>
            <person name="Malik S.B."/>
            <person name="Maier U.G."/>
            <person name="McRose D."/>
            <person name="Mock T."/>
            <person name="Neilson J.A."/>
            <person name="Onodera N.T."/>
            <person name="Poole A.M."/>
            <person name="Pritham E.J."/>
            <person name="Richards T.A."/>
            <person name="Rocap G."/>
            <person name="Roy S.W."/>
            <person name="Sarai C."/>
            <person name="Schaack S."/>
            <person name="Shirato S."/>
            <person name="Slamovits C.H."/>
            <person name="Spencer D.F."/>
            <person name="Suzuki S."/>
            <person name="Worden A.Z."/>
            <person name="Zauner S."/>
            <person name="Barry K."/>
            <person name="Bell C."/>
            <person name="Bharti A.K."/>
            <person name="Crow J.A."/>
            <person name="Grimwood J."/>
            <person name="Kramer R."/>
            <person name="Lindquist E."/>
            <person name="Lucas S."/>
            <person name="Salamov A."/>
            <person name="McFadden G.I."/>
            <person name="Lane C.E."/>
            <person name="Keeling P.J."/>
            <person name="Gray M.W."/>
            <person name="Grigoriev I.V."/>
            <person name="Archibald J.M."/>
        </authorList>
    </citation>
    <scope>NUCLEOTIDE SEQUENCE</scope>
    <source>
        <strain evidence="2 4">CCMP2712</strain>
    </source>
</reference>
<evidence type="ECO:0000313" key="3">
    <source>
        <dbReference type="EnsemblProtists" id="EKX30809"/>
    </source>
</evidence>
<dbReference type="SUPFAM" id="SSF56672">
    <property type="entry name" value="DNA/RNA polymerases"/>
    <property type="match status" value="1"/>
</dbReference>
<feature type="non-terminal residue" evidence="2">
    <location>
        <position position="142"/>
    </location>
</feature>
<dbReference type="InterPro" id="IPR043502">
    <property type="entry name" value="DNA/RNA_pol_sf"/>
</dbReference>
<protein>
    <recommendedName>
        <fullName evidence="1">Reverse transcriptase domain-containing protein</fullName>
    </recommendedName>
</protein>
<dbReference type="CDD" id="cd01647">
    <property type="entry name" value="RT_LTR"/>
    <property type="match status" value="1"/>
</dbReference>
<reference evidence="4" key="2">
    <citation type="submission" date="2012-11" db="EMBL/GenBank/DDBJ databases">
        <authorList>
            <person name="Kuo A."/>
            <person name="Curtis B.A."/>
            <person name="Tanifuji G."/>
            <person name="Burki F."/>
            <person name="Gruber A."/>
            <person name="Irimia M."/>
            <person name="Maruyama S."/>
            <person name="Arias M.C."/>
            <person name="Ball S.G."/>
            <person name="Gile G.H."/>
            <person name="Hirakawa Y."/>
            <person name="Hopkins J.F."/>
            <person name="Rensing S.A."/>
            <person name="Schmutz J."/>
            <person name="Symeonidi A."/>
            <person name="Elias M."/>
            <person name="Eveleigh R.J."/>
            <person name="Herman E.K."/>
            <person name="Klute M.J."/>
            <person name="Nakayama T."/>
            <person name="Obornik M."/>
            <person name="Reyes-Prieto A."/>
            <person name="Armbrust E.V."/>
            <person name="Aves S.J."/>
            <person name="Beiko R.G."/>
            <person name="Coutinho P."/>
            <person name="Dacks J.B."/>
            <person name="Durnford D.G."/>
            <person name="Fast N.M."/>
            <person name="Green B.R."/>
            <person name="Grisdale C."/>
            <person name="Hempe F."/>
            <person name="Henrissat B."/>
            <person name="Hoppner M.P."/>
            <person name="Ishida K.-I."/>
            <person name="Kim E."/>
            <person name="Koreny L."/>
            <person name="Kroth P.G."/>
            <person name="Liu Y."/>
            <person name="Malik S.-B."/>
            <person name="Maier U.G."/>
            <person name="McRose D."/>
            <person name="Mock T."/>
            <person name="Neilson J.A."/>
            <person name="Onodera N.T."/>
            <person name="Poole A.M."/>
            <person name="Pritham E.J."/>
            <person name="Richards T.A."/>
            <person name="Rocap G."/>
            <person name="Roy S.W."/>
            <person name="Sarai C."/>
            <person name="Schaack S."/>
            <person name="Shirato S."/>
            <person name="Slamovits C.H."/>
            <person name="Spencer D.F."/>
            <person name="Suzuki S."/>
            <person name="Worden A.Z."/>
            <person name="Zauner S."/>
            <person name="Barry K."/>
            <person name="Bell C."/>
            <person name="Bharti A.K."/>
            <person name="Crow J.A."/>
            <person name="Grimwood J."/>
            <person name="Kramer R."/>
            <person name="Lindquist E."/>
            <person name="Lucas S."/>
            <person name="Salamov A."/>
            <person name="McFadden G.I."/>
            <person name="Lane C.E."/>
            <person name="Keeling P.J."/>
            <person name="Gray M.W."/>
            <person name="Grigoriev I.V."/>
            <person name="Archibald J.M."/>
        </authorList>
    </citation>
    <scope>NUCLEOTIDE SEQUENCE</scope>
    <source>
        <strain evidence="4">CCMP2712</strain>
    </source>
</reference>
<dbReference type="STRING" id="905079.L1I4L4"/>
<dbReference type="Gene3D" id="3.30.70.270">
    <property type="match status" value="1"/>
</dbReference>
<feature type="non-terminal residue" evidence="2">
    <location>
        <position position="1"/>
    </location>
</feature>
<accession>L1I4L4</accession>
<dbReference type="EnsemblProtists" id="EKX30809">
    <property type="protein sequence ID" value="EKX30809"/>
    <property type="gene ID" value="GUITHDRAFT_50946"/>
</dbReference>
<evidence type="ECO:0000259" key="1">
    <source>
        <dbReference type="PROSITE" id="PS50878"/>
    </source>
</evidence>
<reference evidence="3" key="3">
    <citation type="submission" date="2016-03" db="UniProtKB">
        <authorList>
            <consortium name="EnsemblProtists"/>
        </authorList>
    </citation>
    <scope>IDENTIFICATION</scope>
</reference>
<gene>
    <name evidence="2" type="ORF">GUITHDRAFT_50946</name>
</gene>
<dbReference type="PaxDb" id="55529-EKX30809"/>
<dbReference type="RefSeq" id="XP_005817789.1">
    <property type="nucleotide sequence ID" value="XM_005817732.1"/>
</dbReference>
<keyword evidence="4" id="KW-1185">Reference proteome</keyword>
<dbReference type="HOGENOM" id="CLU_000384_33_7_1"/>
<dbReference type="OrthoDB" id="420169at2759"/>
<dbReference type="KEGG" id="gtt:GUITHDRAFT_50946"/>
<dbReference type="InterPro" id="IPR043128">
    <property type="entry name" value="Rev_trsase/Diguanyl_cyclase"/>
</dbReference>
<dbReference type="EMBL" id="JH993534">
    <property type="protein sequence ID" value="EKX30809.1"/>
    <property type="molecule type" value="Genomic_DNA"/>
</dbReference>
<feature type="domain" description="Reverse transcriptase" evidence="1">
    <location>
        <begin position="1"/>
        <end position="142"/>
    </location>
</feature>
<sequence length="142" mass="16827">RFCTDMRFVNSLIRNDNFPLPLVMELIERVEPGARLWISSLDLAKSFWQLELDAASRKYTCFITKFGKYQYRRIPFGLVDSANQFQKFLESVLQGLENCLSYIDDVCLISYGSLERHERLLRQALDRFRKEQLFVKKSKCKL</sequence>
<dbReference type="InterPro" id="IPR000477">
    <property type="entry name" value="RT_dom"/>
</dbReference>
<proteinExistence type="predicted"/>
<dbReference type="AlphaFoldDB" id="L1I4L4"/>
<dbReference type="GeneID" id="17287529"/>
<dbReference type="InterPro" id="IPR050951">
    <property type="entry name" value="Retrovirus_Pol_polyprotein"/>
</dbReference>
<dbReference type="eggNOG" id="KOG0017">
    <property type="taxonomic scope" value="Eukaryota"/>
</dbReference>
<evidence type="ECO:0000313" key="2">
    <source>
        <dbReference type="EMBL" id="EKX30809.1"/>
    </source>
</evidence>
<dbReference type="Proteomes" id="UP000011087">
    <property type="component" value="Unassembled WGS sequence"/>
</dbReference>